<dbReference type="RefSeq" id="XP_040698451.1">
    <property type="nucleotide sequence ID" value="XM_040847911.1"/>
</dbReference>
<keyword evidence="2" id="KW-1185">Reference proteome</keyword>
<sequence>MARLSAIRNHANMRRSAEFVIQHMMTLNRFASARVLFIGRFAEQHHLDLTETDYPFRNIEICLELDDQGQLQSPPGNLGEDLCSSFPDRFFEVDTPDIVADISRNSRIALMPVCSLPFTLPLVPLAEVANNLDSGMASKIDTLSLAIHAVSNERGLYAKAVGDYATRLAESLITVQSPILDLPDRQRQVVLDALPRFLGHSAHDLSWWRDCIVRRGLVLDCLLASLNPRSLSVFFLRFVIPLLIGHLMGRSIFVHGCCIKFHAS</sequence>
<dbReference type="VEuPathDB" id="FungiDB:ASPSYDRAFT_49768"/>
<evidence type="ECO:0000313" key="2">
    <source>
        <dbReference type="Proteomes" id="UP000184356"/>
    </source>
</evidence>
<gene>
    <name evidence="1" type="ORF">ASPSYDRAFT_49768</name>
</gene>
<dbReference type="OrthoDB" id="10317625at2759"/>
<protein>
    <submittedName>
        <fullName evidence="1">Uncharacterized protein</fullName>
    </submittedName>
</protein>
<dbReference type="EMBL" id="KV878594">
    <property type="protein sequence ID" value="OJJ54645.1"/>
    <property type="molecule type" value="Genomic_DNA"/>
</dbReference>
<evidence type="ECO:0000313" key="1">
    <source>
        <dbReference type="EMBL" id="OJJ54645.1"/>
    </source>
</evidence>
<name>A0A1L9T5H2_9EURO</name>
<dbReference type="AlphaFoldDB" id="A0A1L9T5H2"/>
<dbReference type="Proteomes" id="UP000184356">
    <property type="component" value="Unassembled WGS sequence"/>
</dbReference>
<proteinExistence type="predicted"/>
<accession>A0A1L9T5H2</accession>
<reference evidence="2" key="1">
    <citation type="journal article" date="2017" name="Genome Biol.">
        <title>Comparative genomics reveals high biological diversity and specific adaptations in the industrially and medically important fungal genus Aspergillus.</title>
        <authorList>
            <person name="de Vries R.P."/>
            <person name="Riley R."/>
            <person name="Wiebenga A."/>
            <person name="Aguilar-Osorio G."/>
            <person name="Amillis S."/>
            <person name="Uchima C.A."/>
            <person name="Anderluh G."/>
            <person name="Asadollahi M."/>
            <person name="Askin M."/>
            <person name="Barry K."/>
            <person name="Battaglia E."/>
            <person name="Bayram O."/>
            <person name="Benocci T."/>
            <person name="Braus-Stromeyer S.A."/>
            <person name="Caldana C."/>
            <person name="Canovas D."/>
            <person name="Cerqueira G.C."/>
            <person name="Chen F."/>
            <person name="Chen W."/>
            <person name="Choi C."/>
            <person name="Clum A."/>
            <person name="Dos Santos R.A."/>
            <person name="Damasio A.R."/>
            <person name="Diallinas G."/>
            <person name="Emri T."/>
            <person name="Fekete E."/>
            <person name="Flipphi M."/>
            <person name="Freyberg S."/>
            <person name="Gallo A."/>
            <person name="Gournas C."/>
            <person name="Habgood R."/>
            <person name="Hainaut M."/>
            <person name="Harispe M.L."/>
            <person name="Henrissat B."/>
            <person name="Hilden K.S."/>
            <person name="Hope R."/>
            <person name="Hossain A."/>
            <person name="Karabika E."/>
            <person name="Karaffa L."/>
            <person name="Karanyi Z."/>
            <person name="Krasevec N."/>
            <person name="Kuo A."/>
            <person name="Kusch H."/>
            <person name="LaButti K."/>
            <person name="Lagendijk E.L."/>
            <person name="Lapidus A."/>
            <person name="Levasseur A."/>
            <person name="Lindquist E."/>
            <person name="Lipzen A."/>
            <person name="Logrieco A.F."/>
            <person name="MacCabe A."/>
            <person name="Maekelae M.R."/>
            <person name="Malavazi I."/>
            <person name="Melin P."/>
            <person name="Meyer V."/>
            <person name="Mielnichuk N."/>
            <person name="Miskei M."/>
            <person name="Molnar A.P."/>
            <person name="Mule G."/>
            <person name="Ngan C.Y."/>
            <person name="Orejas M."/>
            <person name="Orosz E."/>
            <person name="Ouedraogo J.P."/>
            <person name="Overkamp K.M."/>
            <person name="Park H.-S."/>
            <person name="Perrone G."/>
            <person name="Piumi F."/>
            <person name="Punt P.J."/>
            <person name="Ram A.F."/>
            <person name="Ramon A."/>
            <person name="Rauscher S."/>
            <person name="Record E."/>
            <person name="Riano-Pachon D.M."/>
            <person name="Robert V."/>
            <person name="Roehrig J."/>
            <person name="Ruller R."/>
            <person name="Salamov A."/>
            <person name="Salih N.S."/>
            <person name="Samson R.A."/>
            <person name="Sandor E."/>
            <person name="Sanguinetti M."/>
            <person name="Schuetze T."/>
            <person name="Sepcic K."/>
            <person name="Shelest E."/>
            <person name="Sherlock G."/>
            <person name="Sophianopoulou V."/>
            <person name="Squina F.M."/>
            <person name="Sun H."/>
            <person name="Susca A."/>
            <person name="Todd R.B."/>
            <person name="Tsang A."/>
            <person name="Unkles S.E."/>
            <person name="van de Wiele N."/>
            <person name="van Rossen-Uffink D."/>
            <person name="Oliveira J.V."/>
            <person name="Vesth T.C."/>
            <person name="Visser J."/>
            <person name="Yu J.-H."/>
            <person name="Zhou M."/>
            <person name="Andersen M.R."/>
            <person name="Archer D.B."/>
            <person name="Baker S.E."/>
            <person name="Benoit I."/>
            <person name="Brakhage A.A."/>
            <person name="Braus G.H."/>
            <person name="Fischer R."/>
            <person name="Frisvad J.C."/>
            <person name="Goldman G.H."/>
            <person name="Houbraken J."/>
            <person name="Oakley B."/>
            <person name="Pocsi I."/>
            <person name="Scazzocchio C."/>
            <person name="Seiboth B."/>
            <person name="vanKuyk P.A."/>
            <person name="Wortman J."/>
            <person name="Dyer P.S."/>
            <person name="Grigoriev I.V."/>
        </authorList>
    </citation>
    <scope>NUCLEOTIDE SEQUENCE [LARGE SCALE GENOMIC DNA]</scope>
    <source>
        <strain evidence="2">CBS 593.65</strain>
    </source>
</reference>
<dbReference type="GeneID" id="63763984"/>
<organism evidence="1 2">
    <name type="scientific">Aspergillus sydowii CBS 593.65</name>
    <dbReference type="NCBI Taxonomy" id="1036612"/>
    <lineage>
        <taxon>Eukaryota</taxon>
        <taxon>Fungi</taxon>
        <taxon>Dikarya</taxon>
        <taxon>Ascomycota</taxon>
        <taxon>Pezizomycotina</taxon>
        <taxon>Eurotiomycetes</taxon>
        <taxon>Eurotiomycetidae</taxon>
        <taxon>Eurotiales</taxon>
        <taxon>Aspergillaceae</taxon>
        <taxon>Aspergillus</taxon>
        <taxon>Aspergillus subgen. Nidulantes</taxon>
    </lineage>
</organism>